<reference evidence="1" key="1">
    <citation type="submission" date="2014-05" db="EMBL/GenBank/DDBJ databases">
        <authorList>
            <person name="Chronopoulou M."/>
        </authorList>
    </citation>
    <scope>NUCLEOTIDE SEQUENCE</scope>
    <source>
        <tissue evidence="1">Whole organism</tissue>
    </source>
</reference>
<evidence type="ECO:0000313" key="1">
    <source>
        <dbReference type="EMBL" id="CDW33741.1"/>
    </source>
</evidence>
<protein>
    <submittedName>
        <fullName evidence="1">Uncharacterized protein</fullName>
    </submittedName>
</protein>
<dbReference type="AlphaFoldDB" id="A0A0K2U7R0"/>
<accession>A0A0K2U7R0</accession>
<dbReference type="EMBL" id="HACA01016380">
    <property type="protein sequence ID" value="CDW33741.1"/>
    <property type="molecule type" value="Transcribed_RNA"/>
</dbReference>
<sequence length="42" mass="5112">MLTIQYLQVRTTSIYNSRYVTKSEESQNMNLKWGVSHKYLHY</sequence>
<name>A0A0K2U7R0_LEPSM</name>
<proteinExistence type="predicted"/>
<organism evidence="1">
    <name type="scientific">Lepeophtheirus salmonis</name>
    <name type="common">Salmon louse</name>
    <name type="synonym">Caligus salmonis</name>
    <dbReference type="NCBI Taxonomy" id="72036"/>
    <lineage>
        <taxon>Eukaryota</taxon>
        <taxon>Metazoa</taxon>
        <taxon>Ecdysozoa</taxon>
        <taxon>Arthropoda</taxon>
        <taxon>Crustacea</taxon>
        <taxon>Multicrustacea</taxon>
        <taxon>Hexanauplia</taxon>
        <taxon>Copepoda</taxon>
        <taxon>Siphonostomatoida</taxon>
        <taxon>Caligidae</taxon>
        <taxon>Lepeophtheirus</taxon>
    </lineage>
</organism>